<keyword evidence="1" id="KW-0004">4Fe-4S</keyword>
<dbReference type="InterPro" id="IPR050157">
    <property type="entry name" value="PSI_iron-sulfur_center"/>
</dbReference>
<evidence type="ECO:0000259" key="7">
    <source>
        <dbReference type="PROSITE" id="PS51379"/>
    </source>
</evidence>
<keyword evidence="9" id="KW-1185">Reference proteome</keyword>
<dbReference type="SUPFAM" id="SSF54862">
    <property type="entry name" value="4Fe-4S ferredoxins"/>
    <property type="match status" value="1"/>
</dbReference>
<evidence type="ECO:0000256" key="4">
    <source>
        <dbReference type="ARBA" id="ARBA00023014"/>
    </source>
</evidence>
<dbReference type="AlphaFoldDB" id="N6ZXP4"/>
<dbReference type="PROSITE" id="PS51379">
    <property type="entry name" value="4FE4S_FER_2"/>
    <property type="match status" value="3"/>
</dbReference>
<dbReference type="OrthoDB" id="9808559at2"/>
<evidence type="ECO:0000313" key="8">
    <source>
        <dbReference type="EMBL" id="ENO96874.1"/>
    </source>
</evidence>
<keyword evidence="6" id="KW-1133">Transmembrane helix</keyword>
<keyword evidence="6" id="KW-0472">Membrane</keyword>
<dbReference type="Pfam" id="PF12838">
    <property type="entry name" value="Fer4_7"/>
    <property type="match status" value="2"/>
</dbReference>
<feature type="transmembrane region" description="Helical" evidence="6">
    <location>
        <begin position="31"/>
        <end position="54"/>
    </location>
</feature>
<feature type="domain" description="4Fe-4S ferredoxin-type" evidence="7">
    <location>
        <begin position="102"/>
        <end position="136"/>
    </location>
</feature>
<evidence type="ECO:0000256" key="2">
    <source>
        <dbReference type="ARBA" id="ARBA00022723"/>
    </source>
</evidence>
<evidence type="ECO:0000256" key="6">
    <source>
        <dbReference type="SAM" id="Phobius"/>
    </source>
</evidence>
<evidence type="ECO:0000313" key="9">
    <source>
        <dbReference type="Proteomes" id="UP000013047"/>
    </source>
</evidence>
<keyword evidence="3" id="KW-0408">Iron</keyword>
<protein>
    <submittedName>
        <fullName evidence="8">4Fe-4S ferredoxin</fullName>
    </submittedName>
</protein>
<proteinExistence type="predicted"/>
<dbReference type="RefSeq" id="WP_004363676.1">
    <property type="nucleotide sequence ID" value="NZ_AMXF01000077.1"/>
</dbReference>
<evidence type="ECO:0000256" key="3">
    <source>
        <dbReference type="ARBA" id="ARBA00023004"/>
    </source>
</evidence>
<reference evidence="8 9" key="1">
    <citation type="submission" date="2012-09" db="EMBL/GenBank/DDBJ databases">
        <title>Draft Genome Sequences of 6 Strains from Genus Thauera.</title>
        <authorList>
            <person name="Liu B."/>
            <person name="Shapleigh J.P."/>
            <person name="Frostegard A.H."/>
        </authorList>
    </citation>
    <scope>NUCLEOTIDE SEQUENCE [LARGE SCALE GENOMIC DNA]</scope>
    <source>
        <strain evidence="8 9">B4P</strain>
    </source>
</reference>
<dbReference type="Gene3D" id="3.30.70.20">
    <property type="match status" value="2"/>
</dbReference>
<dbReference type="InterPro" id="IPR017896">
    <property type="entry name" value="4Fe4S_Fe-S-bd"/>
</dbReference>
<accession>N6ZXP4</accession>
<sequence length="287" mass="31115">MSEKENAPAAAPAKGEVPVSRERARQGRRKVLRTILLTGGVLGAGLSGYLPLVYARTSRLRPPGALDEKDFLSSCIKCGQCVQVCPVNAIKLADLIDGFGVGVPYIDARAQACDFSCDAVQCILACPTGSLTYHKPDFLPVREGAELSQKPTLIAKMNDPEPTLNMTERMGVARLTRPESCLAMKGEGFKGQARGPDFKGTMRYIKVDRWKPIPVADHPYDLPLCDLCMRECPIAGAISLEKFTGPDGQTRARPIVHENCVGCGVCEMICPTEPASITIIPREVWKS</sequence>
<evidence type="ECO:0000256" key="1">
    <source>
        <dbReference type="ARBA" id="ARBA00022485"/>
    </source>
</evidence>
<keyword evidence="6" id="KW-0812">Transmembrane</keyword>
<organism evidence="8 9">
    <name type="scientific">Thauera phenylacetica B4P</name>
    <dbReference type="NCBI Taxonomy" id="1234382"/>
    <lineage>
        <taxon>Bacteria</taxon>
        <taxon>Pseudomonadati</taxon>
        <taxon>Pseudomonadota</taxon>
        <taxon>Betaproteobacteria</taxon>
        <taxon>Rhodocyclales</taxon>
        <taxon>Zoogloeaceae</taxon>
        <taxon>Thauera</taxon>
    </lineage>
</organism>
<gene>
    <name evidence="8" type="ORF">C667_11784</name>
</gene>
<comment type="caution">
    <text evidence="8">The sequence shown here is derived from an EMBL/GenBank/DDBJ whole genome shotgun (WGS) entry which is preliminary data.</text>
</comment>
<dbReference type="PROSITE" id="PS00198">
    <property type="entry name" value="4FE4S_FER_1"/>
    <property type="match status" value="2"/>
</dbReference>
<evidence type="ECO:0000256" key="5">
    <source>
        <dbReference type="SAM" id="MobiDB-lite"/>
    </source>
</evidence>
<dbReference type="GO" id="GO:0046872">
    <property type="term" value="F:metal ion binding"/>
    <property type="evidence" value="ECO:0007669"/>
    <property type="project" value="UniProtKB-KW"/>
</dbReference>
<name>N6ZXP4_9RHOO</name>
<dbReference type="EMBL" id="AMXF01000077">
    <property type="protein sequence ID" value="ENO96874.1"/>
    <property type="molecule type" value="Genomic_DNA"/>
</dbReference>
<dbReference type="InterPro" id="IPR006311">
    <property type="entry name" value="TAT_signal"/>
</dbReference>
<keyword evidence="2" id="KW-0479">Metal-binding</keyword>
<dbReference type="GO" id="GO:0051539">
    <property type="term" value="F:4 iron, 4 sulfur cluster binding"/>
    <property type="evidence" value="ECO:0007669"/>
    <property type="project" value="UniProtKB-KW"/>
</dbReference>
<dbReference type="PANTHER" id="PTHR24960:SF79">
    <property type="entry name" value="PHOTOSYSTEM I IRON-SULFUR CENTER"/>
    <property type="match status" value="1"/>
</dbReference>
<dbReference type="PANTHER" id="PTHR24960">
    <property type="entry name" value="PHOTOSYSTEM I IRON-SULFUR CENTER-RELATED"/>
    <property type="match status" value="1"/>
</dbReference>
<dbReference type="CDD" id="cd16373">
    <property type="entry name" value="DMSOR_beta_like"/>
    <property type="match status" value="1"/>
</dbReference>
<keyword evidence="4" id="KW-0411">Iron-sulfur</keyword>
<dbReference type="PROSITE" id="PS51318">
    <property type="entry name" value="TAT"/>
    <property type="match status" value="1"/>
</dbReference>
<dbReference type="Proteomes" id="UP000013047">
    <property type="component" value="Unassembled WGS sequence"/>
</dbReference>
<feature type="region of interest" description="Disordered" evidence="5">
    <location>
        <begin position="1"/>
        <end position="25"/>
    </location>
</feature>
<dbReference type="InterPro" id="IPR017900">
    <property type="entry name" value="4Fe4S_Fe_S_CS"/>
</dbReference>
<feature type="domain" description="4Fe-4S ferredoxin-type" evidence="7">
    <location>
        <begin position="252"/>
        <end position="282"/>
    </location>
</feature>
<feature type="domain" description="4Fe-4S ferredoxin-type" evidence="7">
    <location>
        <begin position="65"/>
        <end position="95"/>
    </location>
</feature>